<gene>
    <name evidence="2" type="ORF">AAFF_G00195410</name>
</gene>
<dbReference type="EMBL" id="JAINUG010000026">
    <property type="protein sequence ID" value="KAJ8410637.1"/>
    <property type="molecule type" value="Genomic_DNA"/>
</dbReference>
<accession>A0AAD7WVE4</accession>
<name>A0AAD7WVE4_9TELE</name>
<dbReference type="Proteomes" id="UP001221898">
    <property type="component" value="Unassembled WGS sequence"/>
</dbReference>
<reference evidence="2" key="1">
    <citation type="journal article" date="2023" name="Science">
        <title>Genome structures resolve the early diversification of teleost fishes.</title>
        <authorList>
            <person name="Parey E."/>
            <person name="Louis A."/>
            <person name="Montfort J."/>
            <person name="Bouchez O."/>
            <person name="Roques C."/>
            <person name="Iampietro C."/>
            <person name="Lluch J."/>
            <person name="Castinel A."/>
            <person name="Donnadieu C."/>
            <person name="Desvignes T."/>
            <person name="Floi Bucao C."/>
            <person name="Jouanno E."/>
            <person name="Wen M."/>
            <person name="Mejri S."/>
            <person name="Dirks R."/>
            <person name="Jansen H."/>
            <person name="Henkel C."/>
            <person name="Chen W.J."/>
            <person name="Zahm M."/>
            <person name="Cabau C."/>
            <person name="Klopp C."/>
            <person name="Thompson A.W."/>
            <person name="Robinson-Rechavi M."/>
            <person name="Braasch I."/>
            <person name="Lecointre G."/>
            <person name="Bobe J."/>
            <person name="Postlethwait J.H."/>
            <person name="Berthelot C."/>
            <person name="Roest Crollius H."/>
            <person name="Guiguen Y."/>
        </authorList>
    </citation>
    <scope>NUCLEOTIDE SEQUENCE</scope>
    <source>
        <strain evidence="2">NC1722</strain>
    </source>
</reference>
<keyword evidence="1" id="KW-1133">Transmembrane helix</keyword>
<sequence>MYKMLTDYTLICRFGTVQVFIRLVFNLKKPIPSEEVVLSAINNQLAPRFRIQDKIKSTLQNSLYHKLSENSFSIDLYFKMINVPMEVKLSTEDTIAFTNKTITQVEGAINSLLHDILLNSDSKPFMFPPINFIIVDNELTADVLYKFNEDEISHPSNFLTEILEVRGPLTTTFDPNSPGRITVPTTSLLPATPLSGTNTSMQGGGRGFPGWALAIIIPCGIVIILIPLWILLCCMLCGCCAALRRRWRRRRSYIVQYTTHNSLF</sequence>
<keyword evidence="1" id="KW-0472">Membrane</keyword>
<keyword evidence="3" id="KW-1185">Reference proteome</keyword>
<evidence type="ECO:0000313" key="2">
    <source>
        <dbReference type="EMBL" id="KAJ8410637.1"/>
    </source>
</evidence>
<evidence type="ECO:0000313" key="3">
    <source>
        <dbReference type="Proteomes" id="UP001221898"/>
    </source>
</evidence>
<keyword evidence="1" id="KW-0812">Transmembrane</keyword>
<proteinExistence type="predicted"/>
<evidence type="ECO:0000256" key="1">
    <source>
        <dbReference type="SAM" id="Phobius"/>
    </source>
</evidence>
<dbReference type="AlphaFoldDB" id="A0AAD7WVE4"/>
<organism evidence="2 3">
    <name type="scientific">Aldrovandia affinis</name>
    <dbReference type="NCBI Taxonomy" id="143900"/>
    <lineage>
        <taxon>Eukaryota</taxon>
        <taxon>Metazoa</taxon>
        <taxon>Chordata</taxon>
        <taxon>Craniata</taxon>
        <taxon>Vertebrata</taxon>
        <taxon>Euteleostomi</taxon>
        <taxon>Actinopterygii</taxon>
        <taxon>Neopterygii</taxon>
        <taxon>Teleostei</taxon>
        <taxon>Notacanthiformes</taxon>
        <taxon>Halosauridae</taxon>
        <taxon>Aldrovandia</taxon>
    </lineage>
</organism>
<comment type="caution">
    <text evidence="2">The sequence shown here is derived from an EMBL/GenBank/DDBJ whole genome shotgun (WGS) entry which is preliminary data.</text>
</comment>
<feature type="transmembrane region" description="Helical" evidence="1">
    <location>
        <begin position="210"/>
        <end position="243"/>
    </location>
</feature>
<protein>
    <submittedName>
        <fullName evidence="2">Uncharacterized protein</fullName>
    </submittedName>
</protein>